<feature type="transmembrane region" description="Helical" evidence="1">
    <location>
        <begin position="89"/>
        <end position="110"/>
    </location>
</feature>
<organism evidence="3 4">
    <name type="scientific">Pseudonocardia endophytica</name>
    <dbReference type="NCBI Taxonomy" id="401976"/>
    <lineage>
        <taxon>Bacteria</taxon>
        <taxon>Bacillati</taxon>
        <taxon>Actinomycetota</taxon>
        <taxon>Actinomycetes</taxon>
        <taxon>Pseudonocardiales</taxon>
        <taxon>Pseudonocardiaceae</taxon>
        <taxon>Pseudonocardia</taxon>
    </lineage>
</organism>
<dbReference type="PANTHER" id="PTHR14969:SF13">
    <property type="entry name" value="AT30094P"/>
    <property type="match status" value="1"/>
</dbReference>
<feature type="transmembrane region" description="Helical" evidence="1">
    <location>
        <begin position="12"/>
        <end position="34"/>
    </location>
</feature>
<keyword evidence="1" id="KW-0472">Membrane</keyword>
<reference evidence="3 4" key="1">
    <citation type="submission" date="2019-03" db="EMBL/GenBank/DDBJ databases">
        <title>Sequencing the genomes of 1000 actinobacteria strains.</title>
        <authorList>
            <person name="Klenk H.-P."/>
        </authorList>
    </citation>
    <scope>NUCLEOTIDE SEQUENCE [LARGE SCALE GENOMIC DNA]</scope>
    <source>
        <strain evidence="3 4">DSM 44969</strain>
    </source>
</reference>
<evidence type="ECO:0000313" key="3">
    <source>
        <dbReference type="EMBL" id="TCK21885.1"/>
    </source>
</evidence>
<keyword evidence="4" id="KW-1185">Reference proteome</keyword>
<dbReference type="SUPFAM" id="SSF48317">
    <property type="entry name" value="Acid phosphatase/Vanadium-dependent haloperoxidase"/>
    <property type="match status" value="1"/>
</dbReference>
<protein>
    <submittedName>
        <fullName evidence="3">Undecaprenyl-diphosphatase</fullName>
    </submittedName>
</protein>
<name>A0A4R1HMU2_PSEEN</name>
<evidence type="ECO:0000256" key="1">
    <source>
        <dbReference type="SAM" id="Phobius"/>
    </source>
</evidence>
<dbReference type="RefSeq" id="WP_165922533.1">
    <property type="nucleotide sequence ID" value="NZ_SMFZ01000002.1"/>
</dbReference>
<comment type="caution">
    <text evidence="3">The sequence shown here is derived from an EMBL/GenBank/DDBJ whole genome shotgun (WGS) entry which is preliminary data.</text>
</comment>
<evidence type="ECO:0000313" key="4">
    <source>
        <dbReference type="Proteomes" id="UP000295560"/>
    </source>
</evidence>
<evidence type="ECO:0000259" key="2">
    <source>
        <dbReference type="SMART" id="SM00014"/>
    </source>
</evidence>
<dbReference type="PANTHER" id="PTHR14969">
    <property type="entry name" value="SPHINGOSINE-1-PHOSPHATE PHOSPHOHYDROLASE"/>
    <property type="match status" value="1"/>
</dbReference>
<gene>
    <name evidence="3" type="ORF">EV378_5877</name>
</gene>
<dbReference type="EMBL" id="SMFZ01000002">
    <property type="protein sequence ID" value="TCK21885.1"/>
    <property type="molecule type" value="Genomic_DNA"/>
</dbReference>
<dbReference type="Proteomes" id="UP000295560">
    <property type="component" value="Unassembled WGS sequence"/>
</dbReference>
<sequence length="216" mass="22865">MDHPVRDWRRTAFVAAALLLLAGLLIAVAYTGGFTGRDAAALAEATEERTPPRITAAVTLTEIGNTIASATIAVVAGAVCWWRGRRDEAVYLVATTATAALVFTLVKRLLERPRPPASAQVVRETNESLPSGHATMSAVALASIVVVAWPHLAARGRALLVAVAVLWVGAVGSTRIYLGVHWFSDVLAGWTLGLAWAAVGAAVLFRWRAREPSPVV</sequence>
<dbReference type="Gene3D" id="1.20.144.10">
    <property type="entry name" value="Phosphatidic acid phosphatase type 2/haloperoxidase"/>
    <property type="match status" value="2"/>
</dbReference>
<feature type="transmembrane region" description="Helical" evidence="1">
    <location>
        <begin position="130"/>
        <end position="152"/>
    </location>
</feature>
<dbReference type="Pfam" id="PF01569">
    <property type="entry name" value="PAP2"/>
    <property type="match status" value="1"/>
</dbReference>
<accession>A0A4R1HMU2</accession>
<proteinExistence type="predicted"/>
<dbReference type="SMART" id="SM00014">
    <property type="entry name" value="acidPPc"/>
    <property type="match status" value="1"/>
</dbReference>
<dbReference type="InterPro" id="IPR000326">
    <property type="entry name" value="PAP2/HPO"/>
</dbReference>
<dbReference type="AlphaFoldDB" id="A0A4R1HMU2"/>
<feature type="transmembrane region" description="Helical" evidence="1">
    <location>
        <begin position="159"/>
        <end position="180"/>
    </location>
</feature>
<keyword evidence="1" id="KW-1133">Transmembrane helix</keyword>
<dbReference type="CDD" id="cd03392">
    <property type="entry name" value="PAP2_like_2"/>
    <property type="match status" value="1"/>
</dbReference>
<feature type="domain" description="Phosphatidic acid phosphatase type 2/haloperoxidase" evidence="2">
    <location>
        <begin position="89"/>
        <end position="201"/>
    </location>
</feature>
<feature type="transmembrane region" description="Helical" evidence="1">
    <location>
        <begin position="54"/>
        <end position="82"/>
    </location>
</feature>
<keyword evidence="1" id="KW-0812">Transmembrane</keyword>
<feature type="transmembrane region" description="Helical" evidence="1">
    <location>
        <begin position="186"/>
        <end position="205"/>
    </location>
</feature>
<dbReference type="InterPro" id="IPR036938">
    <property type="entry name" value="PAP2/HPO_sf"/>
</dbReference>